<protein>
    <submittedName>
        <fullName evidence="5">Serine/threonine protein kinase</fullName>
    </submittedName>
</protein>
<dbReference type="PROSITE" id="PS50011">
    <property type="entry name" value="PROTEIN_KINASE_DOM"/>
    <property type="match status" value="1"/>
</dbReference>
<feature type="binding site" evidence="3">
    <location>
        <position position="82"/>
    </location>
    <ligand>
        <name>ATP</name>
        <dbReference type="ChEBI" id="CHEBI:30616"/>
    </ligand>
</feature>
<dbReference type="PROSITE" id="PS00108">
    <property type="entry name" value="PROTEIN_KINASE_ST"/>
    <property type="match status" value="1"/>
</dbReference>
<dbReference type="PANTHER" id="PTHR44167:SF24">
    <property type="entry name" value="SERINE_THREONINE-PROTEIN KINASE CHK2"/>
    <property type="match status" value="1"/>
</dbReference>
<gene>
    <name evidence="5" type="ORF">UABAM_02374</name>
</gene>
<evidence type="ECO:0000256" key="2">
    <source>
        <dbReference type="ARBA" id="ARBA00022840"/>
    </source>
</evidence>
<name>A0A5S9ILD3_UABAM</name>
<keyword evidence="5" id="KW-0808">Transferase</keyword>
<dbReference type="GO" id="GO:0004674">
    <property type="term" value="F:protein serine/threonine kinase activity"/>
    <property type="evidence" value="ECO:0007669"/>
    <property type="project" value="UniProtKB-KW"/>
</dbReference>
<dbReference type="InterPro" id="IPR000719">
    <property type="entry name" value="Prot_kinase_dom"/>
</dbReference>
<keyword evidence="1 3" id="KW-0547">Nucleotide-binding</keyword>
<dbReference type="SUPFAM" id="SSF56112">
    <property type="entry name" value="Protein kinase-like (PK-like)"/>
    <property type="match status" value="1"/>
</dbReference>
<dbReference type="Pfam" id="PF00069">
    <property type="entry name" value="Pkinase"/>
    <property type="match status" value="1"/>
</dbReference>
<evidence type="ECO:0000259" key="4">
    <source>
        <dbReference type="PROSITE" id="PS50011"/>
    </source>
</evidence>
<dbReference type="Gene3D" id="1.10.510.10">
    <property type="entry name" value="Transferase(Phosphotransferase) domain 1"/>
    <property type="match status" value="1"/>
</dbReference>
<evidence type="ECO:0000256" key="3">
    <source>
        <dbReference type="PROSITE-ProRule" id="PRU10141"/>
    </source>
</evidence>
<dbReference type="OrthoDB" id="9801841at2"/>
<dbReference type="EMBL" id="AP019860">
    <property type="protein sequence ID" value="BBM84019.1"/>
    <property type="molecule type" value="Genomic_DNA"/>
</dbReference>
<dbReference type="AlphaFoldDB" id="A0A5S9ILD3"/>
<reference evidence="5 6" key="1">
    <citation type="submission" date="2019-08" db="EMBL/GenBank/DDBJ databases">
        <title>Complete genome sequence of Candidatus Uab amorphum.</title>
        <authorList>
            <person name="Shiratori T."/>
            <person name="Suzuki S."/>
            <person name="Kakizawa Y."/>
            <person name="Ishida K."/>
        </authorList>
    </citation>
    <scope>NUCLEOTIDE SEQUENCE [LARGE SCALE GENOMIC DNA]</scope>
    <source>
        <strain evidence="5 6">SRT547</strain>
    </source>
</reference>
<dbReference type="RefSeq" id="WP_151968198.1">
    <property type="nucleotide sequence ID" value="NZ_AP019860.1"/>
</dbReference>
<evidence type="ECO:0000313" key="5">
    <source>
        <dbReference type="EMBL" id="BBM84019.1"/>
    </source>
</evidence>
<accession>A0A5S9ILD3</accession>
<dbReference type="Gene3D" id="3.30.200.20">
    <property type="entry name" value="Phosphorylase Kinase, domain 1"/>
    <property type="match status" value="1"/>
</dbReference>
<evidence type="ECO:0000313" key="6">
    <source>
        <dbReference type="Proteomes" id="UP000326354"/>
    </source>
</evidence>
<dbReference type="PANTHER" id="PTHR44167">
    <property type="entry name" value="OVARIAN-SPECIFIC SERINE/THREONINE-PROTEIN KINASE LOK-RELATED"/>
    <property type="match status" value="1"/>
</dbReference>
<dbReference type="InterPro" id="IPR017441">
    <property type="entry name" value="Protein_kinase_ATP_BS"/>
</dbReference>
<keyword evidence="5" id="KW-0723">Serine/threonine-protein kinase</keyword>
<keyword evidence="5" id="KW-0418">Kinase</keyword>
<keyword evidence="6" id="KW-1185">Reference proteome</keyword>
<dbReference type="InterPro" id="IPR011009">
    <property type="entry name" value="Kinase-like_dom_sf"/>
</dbReference>
<keyword evidence="2 3" id="KW-0067">ATP-binding</keyword>
<dbReference type="InterPro" id="IPR008271">
    <property type="entry name" value="Ser/Thr_kinase_AS"/>
</dbReference>
<dbReference type="KEGG" id="uam:UABAM_02374"/>
<dbReference type="GO" id="GO:0005524">
    <property type="term" value="F:ATP binding"/>
    <property type="evidence" value="ECO:0007669"/>
    <property type="project" value="UniProtKB-UniRule"/>
</dbReference>
<dbReference type="PROSITE" id="PS00107">
    <property type="entry name" value="PROTEIN_KINASE_ATP"/>
    <property type="match status" value="1"/>
</dbReference>
<proteinExistence type="predicted"/>
<organism evidence="5 6">
    <name type="scientific">Uabimicrobium amorphum</name>
    <dbReference type="NCBI Taxonomy" id="2596890"/>
    <lineage>
        <taxon>Bacteria</taxon>
        <taxon>Pseudomonadati</taxon>
        <taxon>Planctomycetota</taxon>
        <taxon>Candidatus Uabimicrobiia</taxon>
        <taxon>Candidatus Uabimicrobiales</taxon>
        <taxon>Candidatus Uabimicrobiaceae</taxon>
        <taxon>Candidatus Uabimicrobium</taxon>
    </lineage>
</organism>
<dbReference type="Proteomes" id="UP000326354">
    <property type="component" value="Chromosome"/>
</dbReference>
<evidence type="ECO:0000256" key="1">
    <source>
        <dbReference type="ARBA" id="ARBA00022741"/>
    </source>
</evidence>
<sequence length="443" mass="52078">MTRLQHRSINLTAKKNHFDIHDRQNFEHILQGKYINQNRILANSSDGSDHTIRIEELLGKGGYGEVYRVCYINQPTQHFALKIPRDPLEITRNYINNEIQKLNTLQRSGSKYIPKILPFFFFWGEERIPCYLTHIYKPICDVFPSFSQNEPMDPINALKLFYLITLGLKHITSHHIVHNDIKPENIMFYGETPIITDYGTARSNSEIDEVEIERISGRLHGTPIWLPPELISIHEDEYGRPYVYYNLSKVCQKTDVWGLGLILMRCLTGRNLFSMSSITTFSTPDIFFKIKYLFNENNILGKYKSWCQRYINRLYKNNDPLQKQNLDIEQIRYLLGSNSTEQDDPPLTTKRKHKKEMFSSGRFMAAKLLMRKIELMSRNRSDVEIRDFFIETLFELHDICTAPLVERVKVYRLVNTLVQVFPGLREIDRQLHVPDLTTCALYE</sequence>
<dbReference type="SMART" id="SM00220">
    <property type="entry name" value="S_TKc"/>
    <property type="match status" value="1"/>
</dbReference>
<feature type="domain" description="Protein kinase" evidence="4">
    <location>
        <begin position="52"/>
        <end position="334"/>
    </location>
</feature>